<dbReference type="Proteomes" id="UP000002320">
    <property type="component" value="Unassembled WGS sequence"/>
</dbReference>
<dbReference type="VEuPathDB" id="VectorBase:CQUJHB011088"/>
<evidence type="ECO:0000256" key="3">
    <source>
        <dbReference type="ARBA" id="ARBA00022737"/>
    </source>
</evidence>
<reference evidence="5" key="2">
    <citation type="submission" date="2021-02" db="UniProtKB">
        <authorList>
            <consortium name="EnsemblMetazoa"/>
        </authorList>
    </citation>
    <scope>IDENTIFICATION</scope>
    <source>
        <strain evidence="5">JHB</strain>
    </source>
</reference>
<dbReference type="Pfam" id="PF13306">
    <property type="entry name" value="LRR_5"/>
    <property type="match status" value="1"/>
</dbReference>
<dbReference type="InterPro" id="IPR003591">
    <property type="entry name" value="Leu-rich_rpt_typical-subtyp"/>
</dbReference>
<organism>
    <name type="scientific">Culex quinquefasciatus</name>
    <name type="common">Southern house mosquito</name>
    <name type="synonym">Culex pungens</name>
    <dbReference type="NCBI Taxonomy" id="7176"/>
    <lineage>
        <taxon>Eukaryota</taxon>
        <taxon>Metazoa</taxon>
        <taxon>Ecdysozoa</taxon>
        <taxon>Arthropoda</taxon>
        <taxon>Hexapoda</taxon>
        <taxon>Insecta</taxon>
        <taxon>Pterygota</taxon>
        <taxon>Neoptera</taxon>
        <taxon>Endopterygota</taxon>
        <taxon>Diptera</taxon>
        <taxon>Nematocera</taxon>
        <taxon>Culicoidea</taxon>
        <taxon>Culicidae</taxon>
        <taxon>Culicinae</taxon>
        <taxon>Culicini</taxon>
        <taxon>Culex</taxon>
        <taxon>Culex</taxon>
    </lineage>
</organism>
<protein>
    <submittedName>
        <fullName evidence="4 5">Uncharacterized protein</fullName>
    </submittedName>
</protein>
<evidence type="ECO:0000313" key="6">
    <source>
        <dbReference type="Proteomes" id="UP000002320"/>
    </source>
</evidence>
<dbReference type="InterPro" id="IPR026906">
    <property type="entry name" value="LRR_5"/>
</dbReference>
<dbReference type="STRING" id="7176.B0VZK6"/>
<gene>
    <name evidence="5" type="primary">6031039</name>
    <name evidence="4" type="ORF">CpipJ_CPIJ000317</name>
</gene>
<dbReference type="HOGENOM" id="CLU_406122_0_0_1"/>
<dbReference type="AlphaFoldDB" id="B0VZK6"/>
<dbReference type="SMART" id="SM00369">
    <property type="entry name" value="LRR_TYP"/>
    <property type="match status" value="7"/>
</dbReference>
<dbReference type="OrthoDB" id="676979at2759"/>
<dbReference type="InterPro" id="IPR032675">
    <property type="entry name" value="LRR_dom_sf"/>
</dbReference>
<dbReference type="SUPFAM" id="SSF52058">
    <property type="entry name" value="L domain-like"/>
    <property type="match status" value="2"/>
</dbReference>
<dbReference type="EnsemblMetazoa" id="CPIJ000317-RA">
    <property type="protein sequence ID" value="CPIJ000317-PA"/>
    <property type="gene ID" value="CPIJ000317"/>
</dbReference>
<dbReference type="PROSITE" id="PS51450">
    <property type="entry name" value="LRR"/>
    <property type="match status" value="4"/>
</dbReference>
<dbReference type="Pfam" id="PF13855">
    <property type="entry name" value="LRR_8"/>
    <property type="match status" value="3"/>
</dbReference>
<evidence type="ECO:0000256" key="1">
    <source>
        <dbReference type="ARBA" id="ARBA00022614"/>
    </source>
</evidence>
<dbReference type="GO" id="GO:0005886">
    <property type="term" value="C:plasma membrane"/>
    <property type="evidence" value="ECO:0007669"/>
    <property type="project" value="TreeGrafter"/>
</dbReference>
<dbReference type="PANTHER" id="PTHR24369:SF210">
    <property type="entry name" value="CHAOPTIN-RELATED"/>
    <property type="match status" value="1"/>
</dbReference>
<dbReference type="KEGG" id="cqu:CpipJ_CPIJ000317"/>
<accession>B0VZK6</accession>
<keyword evidence="3" id="KW-0677">Repeat</keyword>
<keyword evidence="6" id="KW-1185">Reference proteome</keyword>
<dbReference type="OMA" id="MANHVEA"/>
<reference evidence="4" key="1">
    <citation type="submission" date="2007-03" db="EMBL/GenBank/DDBJ databases">
        <title>Annotation of Culex pipiens quinquefasciatus.</title>
        <authorList>
            <consortium name="The Broad Institute Genome Sequencing Platform"/>
            <person name="Atkinson P.W."/>
            <person name="Hemingway J."/>
            <person name="Christensen B.M."/>
            <person name="Higgs S."/>
            <person name="Kodira C."/>
            <person name="Hannick L."/>
            <person name="Megy K."/>
            <person name="O'Leary S."/>
            <person name="Pearson M."/>
            <person name="Haas B.J."/>
            <person name="Mauceli E."/>
            <person name="Wortman J.R."/>
            <person name="Lee N.H."/>
            <person name="Guigo R."/>
            <person name="Stanke M."/>
            <person name="Alvarado L."/>
            <person name="Amedeo P."/>
            <person name="Antoine C.H."/>
            <person name="Arensburger P."/>
            <person name="Bidwell S.L."/>
            <person name="Crawford M."/>
            <person name="Camaro F."/>
            <person name="Devon K."/>
            <person name="Engels R."/>
            <person name="Hammond M."/>
            <person name="Howarth C."/>
            <person name="Koehrsen M."/>
            <person name="Lawson D."/>
            <person name="Montgomery P."/>
            <person name="Nene V."/>
            <person name="Nusbaum C."/>
            <person name="Puiu D."/>
            <person name="Romero-Severson J."/>
            <person name="Severson D.W."/>
            <person name="Shumway M."/>
            <person name="Sisk P."/>
            <person name="Stolte C."/>
            <person name="Zeng Q."/>
            <person name="Eisenstadt E."/>
            <person name="Fraser-Liggett C."/>
            <person name="Strausberg R."/>
            <person name="Galagan J."/>
            <person name="Birren B."/>
            <person name="Collins F.H."/>
        </authorList>
    </citation>
    <scope>NUCLEOTIDE SEQUENCE [LARGE SCALE GENOMIC DNA]</scope>
    <source>
        <strain evidence="4">JHB</strain>
    </source>
</reference>
<dbReference type="PANTHER" id="PTHR24369">
    <property type="entry name" value="ANTIGEN BSP, PUTATIVE-RELATED"/>
    <property type="match status" value="1"/>
</dbReference>
<name>B0VZK6_CULQU</name>
<proteinExistence type="predicted"/>
<dbReference type="InterPro" id="IPR050541">
    <property type="entry name" value="LRR_TM_domain-containing"/>
</dbReference>
<dbReference type="EMBL" id="DS231814">
    <property type="protein sequence ID" value="EDS31743.1"/>
    <property type="molecule type" value="Genomic_DNA"/>
</dbReference>
<keyword evidence="1" id="KW-0433">Leucine-rich repeat</keyword>
<dbReference type="eggNOG" id="KOG0619">
    <property type="taxonomic scope" value="Eukaryota"/>
</dbReference>
<dbReference type="InterPro" id="IPR001611">
    <property type="entry name" value="Leu-rich_rpt"/>
</dbReference>
<sequence>MSALSVYPEEALPCLNRFTNPVNMSHCKITSLDPRHFPAHLPITTLNMSHNAKFDFPADGSPFLVQDHLLNYHCEHCGITVIYTKTFAELRRLKTLNLASNQLKTVPCDAFNRNQLHYLMVGGNEIRQINDEMKLETMQHLVMLAASGNVDFQLNELSLDFANLEWIQCKRCGLTMLAEQWFRRVKRLKKLDLEGNRITMMSREVFSQNRRLVYVNLDRNPLEWLEIASDSLEVLSCTGCNLVQLNSNCFNALPKLQALDLRSNKISSIDTTTFANNRNLWRLNLDDNNLTAFPDINLTSNTVKIMCIDDNPLQPSQELLKMKQFYKVFNLRGECSAGGNPLNQFEHIIPDHSLNGISLNKKNLPPCNETVDISNRNVAFVYPAVYENCSSLTQLNMNNNSNYSLPHHRPFLYSKTLQTYSCIRCGIHVLYEHTFSKLPALRTIDLSKNHITKIASFDLFSSNPKLQHLSIEYNRLTNLTVQLLSSHTKLITLNLSHNPSLGLDPQLPILEQSSAAKFDASHCGITEISTQSFRLMTALEELDISHNPIVEIHPRAFEQNIKLRILDLSNTHLRMLDPATFEGMAELQRVHLQGLSRYNLEYDEFMENSKALWQLLTSRKLYGREGEQFIAQLAASFEDQRDTEQLDILNQVEEFVTSRIGLTSLHQNFEPIWSKQC</sequence>
<dbReference type="Gene3D" id="3.80.10.10">
    <property type="entry name" value="Ribonuclease Inhibitor"/>
    <property type="match status" value="5"/>
</dbReference>
<evidence type="ECO:0000313" key="4">
    <source>
        <dbReference type="EMBL" id="EDS31743.1"/>
    </source>
</evidence>
<keyword evidence="2" id="KW-0732">Signal</keyword>
<dbReference type="InParanoid" id="B0VZK6"/>
<dbReference type="VEuPathDB" id="VectorBase:CPIJ000317"/>
<evidence type="ECO:0000313" key="5">
    <source>
        <dbReference type="EnsemblMetazoa" id="CPIJ000317-PA"/>
    </source>
</evidence>
<evidence type="ECO:0000256" key="2">
    <source>
        <dbReference type="ARBA" id="ARBA00022729"/>
    </source>
</evidence>